<feature type="domain" description="HD/PDEase" evidence="1">
    <location>
        <begin position="22"/>
        <end position="136"/>
    </location>
</feature>
<dbReference type="SUPFAM" id="SSF109604">
    <property type="entry name" value="HD-domain/PDEase-like"/>
    <property type="match status" value="1"/>
</dbReference>
<comment type="caution">
    <text evidence="2">The sequence shown here is derived from an EMBL/GenBank/DDBJ whole genome shotgun (WGS) entry which is preliminary data.</text>
</comment>
<dbReference type="Proteomes" id="UP000557307">
    <property type="component" value="Unassembled WGS sequence"/>
</dbReference>
<organism evidence="2 3">
    <name type="scientific">Rhabdobacter roseus</name>
    <dbReference type="NCBI Taxonomy" id="1655419"/>
    <lineage>
        <taxon>Bacteria</taxon>
        <taxon>Pseudomonadati</taxon>
        <taxon>Bacteroidota</taxon>
        <taxon>Cytophagia</taxon>
        <taxon>Cytophagales</taxon>
        <taxon>Cytophagaceae</taxon>
        <taxon>Rhabdobacter</taxon>
    </lineage>
</organism>
<dbReference type="RefSeq" id="WP_184176086.1">
    <property type="nucleotide sequence ID" value="NZ_JACHGF010000006.1"/>
</dbReference>
<dbReference type="SMART" id="SM00471">
    <property type="entry name" value="HDc"/>
    <property type="match status" value="1"/>
</dbReference>
<keyword evidence="3" id="KW-1185">Reference proteome</keyword>
<accession>A0A840TN36</accession>
<evidence type="ECO:0000259" key="1">
    <source>
        <dbReference type="SMART" id="SM00471"/>
    </source>
</evidence>
<name>A0A840TN36_9BACT</name>
<dbReference type="Pfam" id="PF01966">
    <property type="entry name" value="HD"/>
    <property type="match status" value="1"/>
</dbReference>
<dbReference type="CDD" id="cd00077">
    <property type="entry name" value="HDc"/>
    <property type="match status" value="1"/>
</dbReference>
<dbReference type="InterPro" id="IPR006674">
    <property type="entry name" value="HD_domain"/>
</dbReference>
<gene>
    <name evidence="2" type="ORF">HNQ92_003846</name>
</gene>
<reference evidence="2 3" key="1">
    <citation type="submission" date="2020-08" db="EMBL/GenBank/DDBJ databases">
        <title>Genomic Encyclopedia of Type Strains, Phase IV (KMG-IV): sequencing the most valuable type-strain genomes for metagenomic binning, comparative biology and taxonomic classification.</title>
        <authorList>
            <person name="Goeker M."/>
        </authorList>
    </citation>
    <scope>NUCLEOTIDE SEQUENCE [LARGE SCALE GENOMIC DNA]</scope>
    <source>
        <strain evidence="2 3">DSM 105074</strain>
    </source>
</reference>
<evidence type="ECO:0000313" key="3">
    <source>
        <dbReference type="Proteomes" id="UP000557307"/>
    </source>
</evidence>
<dbReference type="AlphaFoldDB" id="A0A840TN36"/>
<protein>
    <submittedName>
        <fullName evidence="2">HD superfamily phosphodiesterase</fullName>
    </submittedName>
</protein>
<evidence type="ECO:0000313" key="2">
    <source>
        <dbReference type="EMBL" id="MBB5285686.1"/>
    </source>
</evidence>
<dbReference type="Gene3D" id="1.10.3210.10">
    <property type="entry name" value="Hypothetical protein af1432"/>
    <property type="match status" value="1"/>
</dbReference>
<sequence length="203" mass="23240">MDFLGAQQYILQQLEQQLPPTLYYHSLGHTQDVVRAALSLAAEEGVRDEESLLLLHTAALYHDAGFMHVYAGHEQEGCRIVREVLPGFRYTTDQIEHICRMILATKIPQTPSDALGRILCDADLDYLGRDDFEPIAGTLFRELLERQLVPDEPAWNRIQVQFLEAHRYWTATANSWRENQKQQHLMVLRQIVQGYDALPNGAA</sequence>
<proteinExistence type="predicted"/>
<dbReference type="InterPro" id="IPR003607">
    <property type="entry name" value="HD/PDEase_dom"/>
</dbReference>
<dbReference type="EMBL" id="JACHGF010000006">
    <property type="protein sequence ID" value="MBB5285686.1"/>
    <property type="molecule type" value="Genomic_DNA"/>
</dbReference>